<keyword evidence="2" id="KW-1185">Reference proteome</keyword>
<dbReference type="Proteomes" id="UP001140949">
    <property type="component" value="Unassembled WGS sequence"/>
</dbReference>
<reference evidence="1" key="2">
    <citation type="submission" date="2023-04" db="EMBL/GenBank/DDBJ databases">
        <authorList>
            <person name="Bruccoleri R.E."/>
            <person name="Oakeley E.J."/>
            <person name="Faust A.-M."/>
            <person name="Dessus-Babus S."/>
            <person name="Altorfer M."/>
            <person name="Burckhardt D."/>
            <person name="Oertli M."/>
            <person name="Naumann U."/>
            <person name="Petersen F."/>
            <person name="Wong J."/>
        </authorList>
    </citation>
    <scope>NUCLEOTIDE SEQUENCE</scope>
    <source>
        <strain evidence="1">GSM-AAB239-AS_SAM_17_03QT</strain>
        <tissue evidence="1">Leaf</tissue>
    </source>
</reference>
<dbReference type="AlphaFoldDB" id="A0AAX6FHG2"/>
<organism evidence="1 2">
    <name type="scientific">Iris pallida</name>
    <name type="common">Sweet iris</name>
    <dbReference type="NCBI Taxonomy" id="29817"/>
    <lineage>
        <taxon>Eukaryota</taxon>
        <taxon>Viridiplantae</taxon>
        <taxon>Streptophyta</taxon>
        <taxon>Embryophyta</taxon>
        <taxon>Tracheophyta</taxon>
        <taxon>Spermatophyta</taxon>
        <taxon>Magnoliopsida</taxon>
        <taxon>Liliopsida</taxon>
        <taxon>Asparagales</taxon>
        <taxon>Iridaceae</taxon>
        <taxon>Iridoideae</taxon>
        <taxon>Irideae</taxon>
        <taxon>Iris</taxon>
    </lineage>
</organism>
<reference evidence="1" key="1">
    <citation type="journal article" date="2023" name="GigaByte">
        <title>Genome assembly of the bearded iris, Iris pallida Lam.</title>
        <authorList>
            <person name="Bruccoleri R.E."/>
            <person name="Oakeley E.J."/>
            <person name="Faust A.M.E."/>
            <person name="Altorfer M."/>
            <person name="Dessus-Babus S."/>
            <person name="Burckhardt D."/>
            <person name="Oertli M."/>
            <person name="Naumann U."/>
            <person name="Petersen F."/>
            <person name="Wong J."/>
        </authorList>
    </citation>
    <scope>NUCLEOTIDE SEQUENCE</scope>
    <source>
        <strain evidence="1">GSM-AAB239-AS_SAM_17_03QT</strain>
    </source>
</reference>
<name>A0AAX6FHG2_IRIPA</name>
<proteinExistence type="predicted"/>
<gene>
    <name evidence="1" type="ORF">M6B38_132640</name>
</gene>
<accession>A0AAX6FHG2</accession>
<evidence type="ECO:0000313" key="2">
    <source>
        <dbReference type="Proteomes" id="UP001140949"/>
    </source>
</evidence>
<sequence length="72" mass="8336">MAAQSATVADLLLRRRTILQRCTVVPTAVRPRQWYFSSAIDEHEGSFNRRRRSGFRSLADCFFVLVDGRYRG</sequence>
<dbReference type="EMBL" id="JANAVB010028617">
    <property type="protein sequence ID" value="KAJ6815722.1"/>
    <property type="molecule type" value="Genomic_DNA"/>
</dbReference>
<protein>
    <submittedName>
        <fullName evidence="1">Uncharacterized protein</fullName>
    </submittedName>
</protein>
<comment type="caution">
    <text evidence="1">The sequence shown here is derived from an EMBL/GenBank/DDBJ whole genome shotgun (WGS) entry which is preliminary data.</text>
</comment>
<evidence type="ECO:0000313" key="1">
    <source>
        <dbReference type="EMBL" id="KAJ6815722.1"/>
    </source>
</evidence>